<dbReference type="Pfam" id="PF13520">
    <property type="entry name" value="AA_permease_2"/>
    <property type="match status" value="1"/>
</dbReference>
<evidence type="ECO:0000313" key="8">
    <source>
        <dbReference type="Proteomes" id="UP000016924"/>
    </source>
</evidence>
<dbReference type="PIRSF" id="PIRSF006060">
    <property type="entry name" value="AA_transporter"/>
    <property type="match status" value="1"/>
</dbReference>
<feature type="transmembrane region" description="Helical" evidence="6">
    <location>
        <begin position="58"/>
        <end position="81"/>
    </location>
</feature>
<keyword evidence="4 6" id="KW-1133">Transmembrane helix</keyword>
<evidence type="ECO:0000256" key="5">
    <source>
        <dbReference type="ARBA" id="ARBA00023136"/>
    </source>
</evidence>
<sequence>MSSSHTSRRSMNNNNLELKHHYHDSIKQSGDVDVQVTNHDPDQEDMLRMGKKSDLKRIFRQSSMIAFTCIVQATWQVFLVANTQGLLNGGHAGIFWSYVWTALGMSLVVASLAEMASMAPTSGGQYHWVSEFSPPQYQRFLSYMAGWMSTLSWQATAAGATFVVGTLIQGVIVAYRPSFTPAGWQGTLFVIAVTVLVGIINITFAGQLPQIQKFMAVLFGLGWIPIVGVLIALAPHPDAAVVFTQFSSTGGWTPLGLSVMVGQISSVYCLISFDAAAHMSEEVKRASLSVPRAMMWSYTANACVGLVVVFAYLYSIPSIEDALGSPTGFPFLYVFQQATYNGTIPLVTMILIIATAGCTGCNASASRQTFAFARDDGLPFSRWLSKVHPGSQIPRNSVILTCATTMLLSLINIGSTVAFNAIISLQLIALMSTYSTSIGCVLFQRTRGGNNLPPAQWSLGAAGKYINAVAFVYTVYLLFWIAWPVAREVTPQSFNWAPVLFAGVFVVSLVFYYIEGRRVYKGPVTLIQG</sequence>
<protein>
    <recommendedName>
        <fullName evidence="9">GABA permease</fullName>
    </recommendedName>
</protein>
<evidence type="ECO:0000256" key="3">
    <source>
        <dbReference type="ARBA" id="ARBA00022692"/>
    </source>
</evidence>
<feature type="transmembrane region" description="Helical" evidence="6">
    <location>
        <begin position="398"/>
        <end position="419"/>
    </location>
</feature>
<feature type="transmembrane region" description="Helical" evidence="6">
    <location>
        <begin position="425"/>
        <end position="444"/>
    </location>
</feature>
<keyword evidence="3 6" id="KW-0812">Transmembrane</keyword>
<feature type="transmembrane region" description="Helical" evidence="6">
    <location>
        <begin position="495"/>
        <end position="514"/>
    </location>
</feature>
<evidence type="ECO:0000256" key="6">
    <source>
        <dbReference type="SAM" id="Phobius"/>
    </source>
</evidence>
<dbReference type="GO" id="GO:0016020">
    <property type="term" value="C:membrane"/>
    <property type="evidence" value="ECO:0007669"/>
    <property type="project" value="UniProtKB-SubCell"/>
</dbReference>
<dbReference type="STRING" id="1168221.R7YXR4"/>
<evidence type="ECO:0000256" key="1">
    <source>
        <dbReference type="ARBA" id="ARBA00004141"/>
    </source>
</evidence>
<evidence type="ECO:0000256" key="4">
    <source>
        <dbReference type="ARBA" id="ARBA00022989"/>
    </source>
</evidence>
<feature type="transmembrane region" description="Helical" evidence="6">
    <location>
        <begin position="339"/>
        <end position="358"/>
    </location>
</feature>
<dbReference type="PANTHER" id="PTHR45649">
    <property type="entry name" value="AMINO-ACID PERMEASE BAT1"/>
    <property type="match status" value="1"/>
</dbReference>
<dbReference type="PANTHER" id="PTHR45649:SF4">
    <property type="entry name" value="TRANSPORTER, PUTATIVE (EUROFUNG)-RELATED"/>
    <property type="match status" value="1"/>
</dbReference>
<dbReference type="Proteomes" id="UP000016924">
    <property type="component" value="Unassembled WGS sequence"/>
</dbReference>
<dbReference type="AlphaFoldDB" id="R7YXR4"/>
<evidence type="ECO:0000256" key="2">
    <source>
        <dbReference type="ARBA" id="ARBA00022448"/>
    </source>
</evidence>
<feature type="transmembrane region" description="Helical" evidence="6">
    <location>
        <begin position="151"/>
        <end position="176"/>
    </location>
</feature>
<dbReference type="eggNOG" id="KOG1289">
    <property type="taxonomic scope" value="Eukaryota"/>
</dbReference>
<organism evidence="7 8">
    <name type="scientific">Coniosporium apollinis (strain CBS 100218)</name>
    <name type="common">Rock-inhabiting black yeast</name>
    <dbReference type="NCBI Taxonomy" id="1168221"/>
    <lineage>
        <taxon>Eukaryota</taxon>
        <taxon>Fungi</taxon>
        <taxon>Dikarya</taxon>
        <taxon>Ascomycota</taxon>
        <taxon>Pezizomycotina</taxon>
        <taxon>Dothideomycetes</taxon>
        <taxon>Dothideomycetes incertae sedis</taxon>
        <taxon>Coniosporium</taxon>
    </lineage>
</organism>
<dbReference type="GO" id="GO:0022857">
    <property type="term" value="F:transmembrane transporter activity"/>
    <property type="evidence" value="ECO:0007669"/>
    <property type="project" value="InterPro"/>
</dbReference>
<dbReference type="GeneID" id="19903185"/>
<name>R7YXR4_CONA1</name>
<dbReference type="Gene3D" id="1.20.1740.10">
    <property type="entry name" value="Amino acid/polyamine transporter I"/>
    <property type="match status" value="1"/>
</dbReference>
<keyword evidence="5 6" id="KW-0472">Membrane</keyword>
<comment type="subcellular location">
    <subcellularLocation>
        <location evidence="1">Membrane</location>
        <topology evidence="1">Multi-pass membrane protein</topology>
    </subcellularLocation>
</comment>
<feature type="transmembrane region" description="Helical" evidence="6">
    <location>
        <begin position="465"/>
        <end position="483"/>
    </location>
</feature>
<feature type="transmembrane region" description="Helical" evidence="6">
    <location>
        <begin position="255"/>
        <end position="277"/>
    </location>
</feature>
<evidence type="ECO:0000313" key="7">
    <source>
        <dbReference type="EMBL" id="EON66628.1"/>
    </source>
</evidence>
<evidence type="ECO:0008006" key="9">
    <source>
        <dbReference type="Google" id="ProtNLM"/>
    </source>
</evidence>
<feature type="transmembrane region" description="Helical" evidence="6">
    <location>
        <begin position="214"/>
        <end position="235"/>
    </location>
</feature>
<dbReference type="HOGENOM" id="CLU_004495_6_1_1"/>
<dbReference type="OrthoDB" id="3257095at2759"/>
<proteinExistence type="predicted"/>
<feature type="transmembrane region" description="Helical" evidence="6">
    <location>
        <begin position="182"/>
        <end position="202"/>
    </location>
</feature>
<keyword evidence="2" id="KW-0813">Transport</keyword>
<reference evidence="8" key="1">
    <citation type="submission" date="2012-06" db="EMBL/GenBank/DDBJ databases">
        <title>The genome sequence of Coniosporium apollinis CBS 100218.</title>
        <authorList>
            <consortium name="The Broad Institute Genome Sequencing Platform"/>
            <person name="Cuomo C."/>
            <person name="Gorbushina A."/>
            <person name="Noack S."/>
            <person name="Walker B."/>
            <person name="Young S.K."/>
            <person name="Zeng Q."/>
            <person name="Gargeya S."/>
            <person name="Fitzgerald M."/>
            <person name="Haas B."/>
            <person name="Abouelleil A."/>
            <person name="Alvarado L."/>
            <person name="Arachchi H.M."/>
            <person name="Berlin A.M."/>
            <person name="Chapman S.B."/>
            <person name="Goldberg J."/>
            <person name="Griggs A."/>
            <person name="Gujja S."/>
            <person name="Hansen M."/>
            <person name="Howarth C."/>
            <person name="Imamovic A."/>
            <person name="Larimer J."/>
            <person name="McCowan C."/>
            <person name="Montmayeur A."/>
            <person name="Murphy C."/>
            <person name="Neiman D."/>
            <person name="Pearson M."/>
            <person name="Priest M."/>
            <person name="Roberts A."/>
            <person name="Saif S."/>
            <person name="Shea T."/>
            <person name="Sisk P."/>
            <person name="Sykes S."/>
            <person name="Wortman J."/>
            <person name="Nusbaum C."/>
            <person name="Birren B."/>
        </authorList>
    </citation>
    <scope>NUCLEOTIDE SEQUENCE [LARGE SCALE GENOMIC DNA]</scope>
    <source>
        <strain evidence="8">CBS 100218</strain>
    </source>
</reference>
<dbReference type="EMBL" id="JH767581">
    <property type="protein sequence ID" value="EON66628.1"/>
    <property type="molecule type" value="Genomic_DNA"/>
</dbReference>
<feature type="transmembrane region" description="Helical" evidence="6">
    <location>
        <begin position="298"/>
        <end position="319"/>
    </location>
</feature>
<feature type="transmembrane region" description="Helical" evidence="6">
    <location>
        <begin position="93"/>
        <end position="113"/>
    </location>
</feature>
<dbReference type="OMA" id="MICIACV"/>
<keyword evidence="8" id="KW-1185">Reference proteome</keyword>
<gene>
    <name evidence="7" type="ORF">W97_05874</name>
</gene>
<accession>R7YXR4</accession>
<dbReference type="InterPro" id="IPR002293">
    <property type="entry name" value="AA/rel_permease1"/>
</dbReference>
<dbReference type="RefSeq" id="XP_007781945.1">
    <property type="nucleotide sequence ID" value="XM_007783755.1"/>
</dbReference>